<gene>
    <name evidence="13" type="ORF">COV34_01070</name>
</gene>
<dbReference type="Proteomes" id="UP000231333">
    <property type="component" value="Unassembled WGS sequence"/>
</dbReference>
<comment type="caution">
    <text evidence="13">The sequence shown here is derived from an EMBL/GenBank/DDBJ whole genome shotgun (WGS) entry which is preliminary data.</text>
</comment>
<evidence type="ECO:0000256" key="1">
    <source>
        <dbReference type="ARBA" id="ARBA00004141"/>
    </source>
</evidence>
<evidence type="ECO:0000256" key="8">
    <source>
        <dbReference type="ARBA" id="ARBA00023136"/>
    </source>
</evidence>
<dbReference type="Pfam" id="PF02600">
    <property type="entry name" value="DsbB"/>
    <property type="match status" value="1"/>
</dbReference>
<keyword evidence="8 12" id="KW-0472">Membrane</keyword>
<evidence type="ECO:0000256" key="4">
    <source>
        <dbReference type="ARBA" id="ARBA00022692"/>
    </source>
</evidence>
<evidence type="ECO:0000256" key="10">
    <source>
        <dbReference type="ARBA" id="ARBA00023186"/>
    </source>
</evidence>
<dbReference type="AlphaFoldDB" id="A0A2H0QWL2"/>
<dbReference type="Gene3D" id="1.20.1550.10">
    <property type="entry name" value="DsbB-like"/>
    <property type="match status" value="1"/>
</dbReference>
<evidence type="ECO:0000256" key="6">
    <source>
        <dbReference type="ARBA" id="ARBA00022989"/>
    </source>
</evidence>
<dbReference type="PANTHER" id="PTHR43469">
    <property type="entry name" value="DISULFIDE FORMATION PROTEIN-RELATED"/>
    <property type="match status" value="1"/>
</dbReference>
<evidence type="ECO:0000256" key="12">
    <source>
        <dbReference type="SAM" id="Phobius"/>
    </source>
</evidence>
<dbReference type="EMBL" id="PCXL01000011">
    <property type="protein sequence ID" value="PIR38194.1"/>
    <property type="molecule type" value="Genomic_DNA"/>
</dbReference>
<evidence type="ECO:0000256" key="3">
    <source>
        <dbReference type="ARBA" id="ARBA00022448"/>
    </source>
</evidence>
<keyword evidence="6 12" id="KW-1133">Transmembrane helix</keyword>
<feature type="transmembrane region" description="Helical" evidence="12">
    <location>
        <begin position="141"/>
        <end position="164"/>
    </location>
</feature>
<evidence type="ECO:0000313" key="14">
    <source>
        <dbReference type="Proteomes" id="UP000231333"/>
    </source>
</evidence>
<keyword evidence="10" id="KW-0143">Chaperone</keyword>
<keyword evidence="11" id="KW-0676">Redox-active center</keyword>
<organism evidence="13 14">
    <name type="scientific">Candidatus Zambryskibacteria bacterium CG10_big_fil_rev_8_21_14_0_10_42_12</name>
    <dbReference type="NCBI Taxonomy" id="1975115"/>
    <lineage>
        <taxon>Bacteria</taxon>
        <taxon>Candidatus Zambryskiibacteriota</taxon>
    </lineage>
</organism>
<evidence type="ECO:0000256" key="11">
    <source>
        <dbReference type="ARBA" id="ARBA00023284"/>
    </source>
</evidence>
<comment type="similarity">
    <text evidence="2">Belongs to the DsbB family. BdbC subfamily.</text>
</comment>
<keyword evidence="4 12" id="KW-0812">Transmembrane</keyword>
<proteinExistence type="inferred from homology"/>
<keyword evidence="7" id="KW-0560">Oxidoreductase</keyword>
<feature type="transmembrane region" description="Helical" evidence="12">
    <location>
        <begin position="38"/>
        <end position="58"/>
    </location>
</feature>
<dbReference type="GO" id="GO:0006457">
    <property type="term" value="P:protein folding"/>
    <property type="evidence" value="ECO:0007669"/>
    <property type="project" value="InterPro"/>
</dbReference>
<dbReference type="PIRSF" id="PIRSF036659">
    <property type="entry name" value="BdbC"/>
    <property type="match status" value="1"/>
</dbReference>
<feature type="transmembrane region" description="Helical" evidence="12">
    <location>
        <begin position="70"/>
        <end position="89"/>
    </location>
</feature>
<evidence type="ECO:0000313" key="13">
    <source>
        <dbReference type="EMBL" id="PIR38194.1"/>
    </source>
</evidence>
<dbReference type="GO" id="GO:0015035">
    <property type="term" value="F:protein-disulfide reductase activity"/>
    <property type="evidence" value="ECO:0007669"/>
    <property type="project" value="InterPro"/>
</dbReference>
<dbReference type="SUPFAM" id="SSF158442">
    <property type="entry name" value="DsbB-like"/>
    <property type="match status" value="1"/>
</dbReference>
<accession>A0A2H0QWL2</accession>
<dbReference type="InterPro" id="IPR012187">
    <property type="entry name" value="Disulphide_bond_form_BdbC"/>
</dbReference>
<dbReference type="InterPro" id="IPR023380">
    <property type="entry name" value="DsbB-like_sf"/>
</dbReference>
<keyword evidence="9" id="KW-1015">Disulfide bond</keyword>
<keyword evidence="3" id="KW-0813">Transport</keyword>
<sequence length="170" mass="18895">METFNIVASIGTILLCIATAVILLGQKQTDIKRMISEKGLLIAFCIAFITTLGSLAYSTLWNLPPCPLCWYQRIFMFPLPILLFVALISRDDRVWKYVTPLALIGLIISAYQSLLQTGIFGQSLFCEPGSIESCSIPEIQVFGFVTLPLMAFVSFLSISVISFLSQRKTK</sequence>
<keyword evidence="5" id="KW-0249">Electron transport</keyword>
<reference evidence="13 14" key="1">
    <citation type="submission" date="2017-09" db="EMBL/GenBank/DDBJ databases">
        <title>Depth-based differentiation of microbial function through sediment-hosted aquifers and enrichment of novel symbionts in the deep terrestrial subsurface.</title>
        <authorList>
            <person name="Probst A.J."/>
            <person name="Ladd B."/>
            <person name="Jarett J.K."/>
            <person name="Geller-Mcgrath D.E."/>
            <person name="Sieber C.M."/>
            <person name="Emerson J.B."/>
            <person name="Anantharaman K."/>
            <person name="Thomas B.C."/>
            <person name="Malmstrom R."/>
            <person name="Stieglmeier M."/>
            <person name="Klingl A."/>
            <person name="Woyke T."/>
            <person name="Ryan C.M."/>
            <person name="Banfield J.F."/>
        </authorList>
    </citation>
    <scope>NUCLEOTIDE SEQUENCE [LARGE SCALE GENOMIC DNA]</scope>
    <source>
        <strain evidence="13">CG10_big_fil_rev_8_21_14_0_10_42_12</strain>
    </source>
</reference>
<evidence type="ECO:0000256" key="2">
    <source>
        <dbReference type="ARBA" id="ARBA00007602"/>
    </source>
</evidence>
<protein>
    <submittedName>
        <fullName evidence="13">Disulfide bond formation protein B</fullName>
    </submittedName>
</protein>
<evidence type="ECO:0000256" key="7">
    <source>
        <dbReference type="ARBA" id="ARBA00023002"/>
    </source>
</evidence>
<dbReference type="GO" id="GO:0016020">
    <property type="term" value="C:membrane"/>
    <property type="evidence" value="ECO:0007669"/>
    <property type="project" value="UniProtKB-SubCell"/>
</dbReference>
<dbReference type="PANTHER" id="PTHR43469:SF1">
    <property type="entry name" value="SPBETA PROPHAGE-DERIVED DISULFIDE BOND FORMATION PROTEIN B"/>
    <property type="match status" value="1"/>
</dbReference>
<dbReference type="InterPro" id="IPR003752">
    <property type="entry name" value="DiS_bond_form_DsbB/BdbC"/>
</dbReference>
<evidence type="ECO:0000256" key="9">
    <source>
        <dbReference type="ARBA" id="ARBA00023157"/>
    </source>
</evidence>
<name>A0A2H0QWL2_9BACT</name>
<feature type="transmembrane region" description="Helical" evidence="12">
    <location>
        <begin position="101"/>
        <end position="121"/>
    </location>
</feature>
<feature type="transmembrane region" description="Helical" evidence="12">
    <location>
        <begin position="6"/>
        <end position="26"/>
    </location>
</feature>
<comment type="subcellular location">
    <subcellularLocation>
        <location evidence="1">Membrane</location>
        <topology evidence="1">Multi-pass membrane protein</topology>
    </subcellularLocation>
</comment>
<evidence type="ECO:0000256" key="5">
    <source>
        <dbReference type="ARBA" id="ARBA00022982"/>
    </source>
</evidence>